<feature type="compositionally biased region" description="Low complexity" evidence="1">
    <location>
        <begin position="86"/>
        <end position="99"/>
    </location>
</feature>
<feature type="region of interest" description="Disordered" evidence="1">
    <location>
        <begin position="15"/>
        <end position="208"/>
    </location>
</feature>
<sequence>MFYVGNVKHRALSEAWLHPPRKGQTGGPVSGSNTGQTACARGKPGARGVAGAGAEPPQRAPGLVLERPARRLPIGRQPAARDGRQPRAAAAGPEPGEPAESPPRAGPGRSGRPPPRRVPRSGVLSARAAGGLSVRERPGPIQWPLSAGPFVQEAATSCGAGLEQAGGNAPSRGPDAEAAPAWGQRRRPAPGAPWGWGSEPEEGAALGSLSSALSSECLPWAQRALRQWAPSWGATVGIPSSWGRAAEGGGRSSGGGCLSQPALRPWSLAEGDRLQEVGNSVSQDSSSGRWKPNPHCLAKQEKEPIRDSRPGRRSEGNRAPGASSPGSDLLALLPGTGRCCASHGSAVSSGRSPGLAVRHPLGSPGSTGRLVQHSDWQGLGHVLTPPGGVGGGRPPAARFSKPRLASRGTDLSPTHARGGPPVVRPQPALCPVP</sequence>
<protein>
    <submittedName>
        <fullName evidence="3">Uncharacterized protein LOC109381055</fullName>
    </submittedName>
</protein>
<gene>
    <name evidence="3" type="primary">LOC109381055</name>
</gene>
<name>A0A8B7R4W2_HIPAR</name>
<feature type="compositionally biased region" description="Pro residues" evidence="1">
    <location>
        <begin position="422"/>
        <end position="433"/>
    </location>
</feature>
<feature type="compositionally biased region" description="Polar residues" evidence="1">
    <location>
        <begin position="277"/>
        <end position="288"/>
    </location>
</feature>
<reference evidence="3" key="1">
    <citation type="submission" date="2025-08" db="UniProtKB">
        <authorList>
            <consortium name="RefSeq"/>
        </authorList>
    </citation>
    <scope>IDENTIFICATION</scope>
    <source>
        <tissue evidence="3">Muscle</tissue>
    </source>
</reference>
<proteinExistence type="predicted"/>
<feature type="region of interest" description="Disordered" evidence="1">
    <location>
        <begin position="384"/>
        <end position="433"/>
    </location>
</feature>
<organism evidence="2 3">
    <name type="scientific">Hipposideros armiger</name>
    <name type="common">Great Himalayan leaf-nosed bat</name>
    <dbReference type="NCBI Taxonomy" id="186990"/>
    <lineage>
        <taxon>Eukaryota</taxon>
        <taxon>Metazoa</taxon>
        <taxon>Chordata</taxon>
        <taxon>Craniata</taxon>
        <taxon>Vertebrata</taxon>
        <taxon>Euteleostomi</taxon>
        <taxon>Mammalia</taxon>
        <taxon>Eutheria</taxon>
        <taxon>Laurasiatheria</taxon>
        <taxon>Chiroptera</taxon>
        <taxon>Yinpterochiroptera</taxon>
        <taxon>Rhinolophoidea</taxon>
        <taxon>Hipposideridae</taxon>
        <taxon>Hipposideros</taxon>
    </lineage>
</organism>
<evidence type="ECO:0000256" key="1">
    <source>
        <dbReference type="SAM" id="MobiDB-lite"/>
    </source>
</evidence>
<feature type="region of interest" description="Disordered" evidence="1">
    <location>
        <begin position="236"/>
        <end position="329"/>
    </location>
</feature>
<feature type="compositionally biased region" description="Basic and acidic residues" evidence="1">
    <location>
        <begin position="298"/>
        <end position="316"/>
    </location>
</feature>
<evidence type="ECO:0000313" key="2">
    <source>
        <dbReference type="Proteomes" id="UP000694851"/>
    </source>
</evidence>
<evidence type="ECO:0000313" key="3">
    <source>
        <dbReference type="RefSeq" id="XP_019494830.1"/>
    </source>
</evidence>
<feature type="compositionally biased region" description="Gly residues" evidence="1">
    <location>
        <begin position="246"/>
        <end position="257"/>
    </location>
</feature>
<dbReference type="GeneID" id="109381055"/>
<dbReference type="AlphaFoldDB" id="A0A8B7R4W2"/>
<dbReference type="KEGG" id="hai:109381055"/>
<dbReference type="Proteomes" id="UP000694851">
    <property type="component" value="Unplaced"/>
</dbReference>
<accession>A0A8B7R4W2</accession>
<keyword evidence="2" id="KW-1185">Reference proteome</keyword>
<dbReference type="RefSeq" id="XP_019494830.1">
    <property type="nucleotide sequence ID" value="XM_019639285.1"/>
</dbReference>